<dbReference type="InterPro" id="IPR044074">
    <property type="entry name" value="PurU_ACT"/>
</dbReference>
<dbReference type="InterPro" id="IPR036477">
    <property type="entry name" value="Formyl_transf_N_sf"/>
</dbReference>
<keyword evidence="3" id="KW-0658">Purine biosynthesis</keyword>
<dbReference type="CDD" id="cd08648">
    <property type="entry name" value="FMT_core_Formyl-FH4-Hydrolase_C"/>
    <property type="match status" value="1"/>
</dbReference>
<comment type="pathway">
    <text evidence="3">Purine metabolism; IMP biosynthesis via de novo pathway; formate from 10-formyl-5,6,7,8-tetrahydrofolate: step 1/1.</text>
</comment>
<dbReference type="InterPro" id="IPR002912">
    <property type="entry name" value="ACT_dom"/>
</dbReference>
<dbReference type="Pfam" id="PF00551">
    <property type="entry name" value="Formyl_trans_N"/>
    <property type="match status" value="1"/>
</dbReference>
<sequence length="288" mass="32600">MAQFPQSYTLVISSPDQVGLVAAVSSFVAAHGGSLLESNNHTDLSERWFFMRNVIDVRNLDIDLDGFADEFGRLAQGFDMKWYLRDNQCKRRVVVFASHASHCIADILHRWHSGDLDCDIPCVISNHENLRSMVEWHGIPFHYVPVAKDDKDAAFAEMEDIVGRHRGETIVLARYMQIIPPRLCAQYAGQLINIHHSFLPSFIGANPYQKAHDRGVKLIGATCHYVTEDLDEGPIIEQDVVRVSHASSKDDLVRLGRDVERSVLSRGLRYHLEDRVIVRGNKTVVFNP</sequence>
<keyword evidence="7" id="KW-1185">Reference proteome</keyword>
<evidence type="ECO:0000313" key="7">
    <source>
        <dbReference type="Proteomes" id="UP000235005"/>
    </source>
</evidence>
<feature type="domain" description="ACT" evidence="5">
    <location>
        <begin position="9"/>
        <end position="88"/>
    </location>
</feature>
<evidence type="ECO:0000256" key="2">
    <source>
        <dbReference type="ARBA" id="ARBA00022801"/>
    </source>
</evidence>
<dbReference type="GO" id="GO:0006189">
    <property type="term" value="P:'de novo' IMP biosynthetic process"/>
    <property type="evidence" value="ECO:0007669"/>
    <property type="project" value="UniProtKB-UniRule"/>
</dbReference>
<dbReference type="HAMAP" id="MF_01927">
    <property type="entry name" value="PurU"/>
    <property type="match status" value="1"/>
</dbReference>
<keyword evidence="2 3" id="KW-0378">Hydrolase</keyword>
<dbReference type="EC" id="3.5.1.10" evidence="3 4"/>
<dbReference type="RefSeq" id="WP_101517186.1">
    <property type="nucleotide sequence ID" value="NZ_PKUS01000002.1"/>
</dbReference>
<dbReference type="OrthoDB" id="9806170at2"/>
<dbReference type="Gene3D" id="3.40.50.170">
    <property type="entry name" value="Formyl transferase, N-terminal domain"/>
    <property type="match status" value="1"/>
</dbReference>
<dbReference type="NCBIfam" id="NF004684">
    <property type="entry name" value="PRK06027.1"/>
    <property type="match status" value="1"/>
</dbReference>
<dbReference type="PANTHER" id="PTHR42706">
    <property type="entry name" value="FORMYLTETRAHYDROFOLATE DEFORMYLASE"/>
    <property type="match status" value="1"/>
</dbReference>
<evidence type="ECO:0000259" key="5">
    <source>
        <dbReference type="PROSITE" id="PS51671"/>
    </source>
</evidence>
<dbReference type="EMBL" id="PKUS01000002">
    <property type="protein sequence ID" value="PLW70176.1"/>
    <property type="molecule type" value="Genomic_DNA"/>
</dbReference>
<comment type="function">
    <text evidence="3">Catalyzes the hydrolysis of 10-formyltetrahydrofolate (formyl-FH4) to formate and tetrahydrofolate (FH4).</text>
</comment>
<proteinExistence type="inferred from homology"/>
<comment type="caution">
    <text evidence="6">The sequence shown here is derived from an EMBL/GenBank/DDBJ whole genome shotgun (WGS) entry which is preliminary data.</text>
</comment>
<dbReference type="AlphaFoldDB" id="A0A2N5X6R6"/>
<dbReference type="GO" id="GO:0006730">
    <property type="term" value="P:one-carbon metabolic process"/>
    <property type="evidence" value="ECO:0007669"/>
    <property type="project" value="UniProtKB-KW"/>
</dbReference>
<dbReference type="Gene3D" id="3.30.70.260">
    <property type="match status" value="1"/>
</dbReference>
<gene>
    <name evidence="3 6" type="primary">purU</name>
    <name evidence="6" type="ORF">C0039_02915</name>
</gene>
<dbReference type="NCBIfam" id="TIGR00655">
    <property type="entry name" value="PurU"/>
    <property type="match status" value="1"/>
</dbReference>
<dbReference type="SUPFAM" id="SSF53328">
    <property type="entry name" value="Formyltransferase"/>
    <property type="match status" value="1"/>
</dbReference>
<comment type="catalytic activity">
    <reaction evidence="3">
        <text>(6R)-10-formyltetrahydrofolate + H2O = (6S)-5,6,7,8-tetrahydrofolate + formate + H(+)</text>
        <dbReference type="Rhea" id="RHEA:19833"/>
        <dbReference type="ChEBI" id="CHEBI:15377"/>
        <dbReference type="ChEBI" id="CHEBI:15378"/>
        <dbReference type="ChEBI" id="CHEBI:15740"/>
        <dbReference type="ChEBI" id="CHEBI:57453"/>
        <dbReference type="ChEBI" id="CHEBI:195366"/>
        <dbReference type="EC" id="3.5.1.10"/>
    </reaction>
</comment>
<dbReference type="PANTHER" id="PTHR42706:SF1">
    <property type="entry name" value="FORMYLTETRAHYDROFOLATE DEFORMYLASE 2, MITOCHONDRIAL"/>
    <property type="match status" value="1"/>
</dbReference>
<feature type="active site" evidence="3">
    <location>
        <position position="231"/>
    </location>
</feature>
<accession>A0A2N5X6R6</accession>
<name>A0A2N5X6R6_9GAMM</name>
<reference evidence="6 7" key="1">
    <citation type="submission" date="2018-01" db="EMBL/GenBank/DDBJ databases">
        <title>The draft genome sequence of Halioglobus lutimaris HF004.</title>
        <authorList>
            <person name="Du Z.-J."/>
            <person name="Shi M.-J."/>
        </authorList>
    </citation>
    <scope>NUCLEOTIDE SEQUENCE [LARGE SCALE GENOMIC DNA]</scope>
    <source>
        <strain evidence="6 7">HF004</strain>
    </source>
</reference>
<dbReference type="InterPro" id="IPR002376">
    <property type="entry name" value="Formyl_transf_N"/>
</dbReference>
<dbReference type="PROSITE" id="PS51671">
    <property type="entry name" value="ACT"/>
    <property type="match status" value="1"/>
</dbReference>
<evidence type="ECO:0000256" key="3">
    <source>
        <dbReference type="HAMAP-Rule" id="MF_01927"/>
    </source>
</evidence>
<dbReference type="PIRSF" id="PIRSF036480">
    <property type="entry name" value="FormyFH4_hydr"/>
    <property type="match status" value="1"/>
</dbReference>
<dbReference type="InterPro" id="IPR004810">
    <property type="entry name" value="PurU"/>
</dbReference>
<dbReference type="InterPro" id="IPR041729">
    <property type="entry name" value="Formyl-FH4-Hydrolase_C"/>
</dbReference>
<protein>
    <recommendedName>
        <fullName evidence="3 4">Formyltetrahydrofolate deformylase</fullName>
        <ecNumber evidence="3 4">3.5.1.10</ecNumber>
    </recommendedName>
    <alternativeName>
        <fullName evidence="3">Formyl-FH(4) hydrolase</fullName>
    </alternativeName>
</protein>
<dbReference type="PRINTS" id="PR01575">
    <property type="entry name" value="FFH4HYDRLASE"/>
</dbReference>
<dbReference type="InterPro" id="IPR045865">
    <property type="entry name" value="ACT-like_dom_sf"/>
</dbReference>
<dbReference type="SUPFAM" id="SSF55021">
    <property type="entry name" value="ACT-like"/>
    <property type="match status" value="1"/>
</dbReference>
<dbReference type="GO" id="GO:0008864">
    <property type="term" value="F:formyltetrahydrofolate deformylase activity"/>
    <property type="evidence" value="ECO:0007669"/>
    <property type="project" value="UniProtKB-UniRule"/>
</dbReference>
<dbReference type="CDD" id="cd04875">
    <property type="entry name" value="ACT_F4HF-DF"/>
    <property type="match status" value="1"/>
</dbReference>
<dbReference type="Proteomes" id="UP000235005">
    <property type="component" value="Unassembled WGS sequence"/>
</dbReference>
<evidence type="ECO:0000256" key="1">
    <source>
        <dbReference type="ARBA" id="ARBA00022563"/>
    </source>
</evidence>
<keyword evidence="1 3" id="KW-0554">One-carbon metabolism</keyword>
<dbReference type="UniPathway" id="UPA00074">
    <property type="reaction ID" value="UER00170"/>
</dbReference>
<organism evidence="6 7">
    <name type="scientific">Pseudohalioglobus lutimaris</name>
    <dbReference type="NCBI Taxonomy" id="1737061"/>
    <lineage>
        <taxon>Bacteria</taxon>
        <taxon>Pseudomonadati</taxon>
        <taxon>Pseudomonadota</taxon>
        <taxon>Gammaproteobacteria</taxon>
        <taxon>Cellvibrionales</taxon>
        <taxon>Halieaceae</taxon>
        <taxon>Pseudohalioglobus</taxon>
    </lineage>
</organism>
<evidence type="ECO:0000256" key="4">
    <source>
        <dbReference type="NCBIfam" id="TIGR00655"/>
    </source>
</evidence>
<evidence type="ECO:0000313" key="6">
    <source>
        <dbReference type="EMBL" id="PLW70176.1"/>
    </source>
</evidence>
<comment type="similarity">
    <text evidence="3">Belongs to the PurU family.</text>
</comment>